<proteinExistence type="predicted"/>
<keyword evidence="3" id="KW-1185">Reference proteome</keyword>
<organism evidence="2 3">
    <name type="scientific">Rotaria magnacalcarata</name>
    <dbReference type="NCBI Taxonomy" id="392030"/>
    <lineage>
        <taxon>Eukaryota</taxon>
        <taxon>Metazoa</taxon>
        <taxon>Spiralia</taxon>
        <taxon>Gnathifera</taxon>
        <taxon>Rotifera</taxon>
        <taxon>Eurotatoria</taxon>
        <taxon>Bdelloidea</taxon>
        <taxon>Philodinida</taxon>
        <taxon>Philodinidae</taxon>
        <taxon>Rotaria</taxon>
    </lineage>
</organism>
<protein>
    <submittedName>
        <fullName evidence="2">Uncharacterized protein</fullName>
    </submittedName>
</protein>
<dbReference type="AlphaFoldDB" id="A0A821FEK0"/>
<evidence type="ECO:0000256" key="1">
    <source>
        <dbReference type="SAM" id="MobiDB-lite"/>
    </source>
</evidence>
<evidence type="ECO:0000313" key="2">
    <source>
        <dbReference type="EMBL" id="CAF4648178.1"/>
    </source>
</evidence>
<accession>A0A821FEK0</accession>
<sequence>VIAFTEFLITAKTESEQLNIDFREILRIKMIENLVGVTIHAQRQFEVGRDESESNNVNPNEEDEMIQQYTQYQ</sequence>
<evidence type="ECO:0000313" key="3">
    <source>
        <dbReference type="Proteomes" id="UP000663866"/>
    </source>
</evidence>
<feature type="non-terminal residue" evidence="2">
    <location>
        <position position="1"/>
    </location>
</feature>
<dbReference type="EMBL" id="CAJOBG010085902">
    <property type="protein sequence ID" value="CAF4648178.1"/>
    <property type="molecule type" value="Genomic_DNA"/>
</dbReference>
<reference evidence="2" key="1">
    <citation type="submission" date="2021-02" db="EMBL/GenBank/DDBJ databases">
        <authorList>
            <person name="Nowell W R."/>
        </authorList>
    </citation>
    <scope>NUCLEOTIDE SEQUENCE</scope>
</reference>
<feature type="region of interest" description="Disordered" evidence="1">
    <location>
        <begin position="48"/>
        <end position="73"/>
    </location>
</feature>
<dbReference type="Proteomes" id="UP000663866">
    <property type="component" value="Unassembled WGS sequence"/>
</dbReference>
<name>A0A821FEK0_9BILA</name>
<gene>
    <name evidence="2" type="ORF">OVN521_LOCUS46730</name>
</gene>
<feature type="non-terminal residue" evidence="2">
    <location>
        <position position="73"/>
    </location>
</feature>
<comment type="caution">
    <text evidence="2">The sequence shown here is derived from an EMBL/GenBank/DDBJ whole genome shotgun (WGS) entry which is preliminary data.</text>
</comment>